<dbReference type="InterPro" id="IPR000999">
    <property type="entry name" value="RNase_III_dom"/>
</dbReference>
<dbReference type="PROSITE" id="PS50142">
    <property type="entry name" value="RNASE_3_2"/>
    <property type="match status" value="1"/>
</dbReference>
<feature type="domain" description="Helicase ATP-binding" evidence="3">
    <location>
        <begin position="25"/>
        <end position="259"/>
    </location>
</feature>
<protein>
    <recommendedName>
        <fullName evidence="6">Helicase ATP-binding domain-containing protein</fullName>
    </recommendedName>
</protein>
<feature type="compositionally biased region" description="Low complexity" evidence="1">
    <location>
        <begin position="1825"/>
        <end position="1839"/>
    </location>
</feature>
<dbReference type="Pfam" id="PF00271">
    <property type="entry name" value="Helicase_C"/>
    <property type="match status" value="1"/>
</dbReference>
<feature type="region of interest" description="Disordered" evidence="1">
    <location>
        <begin position="713"/>
        <end position="735"/>
    </location>
</feature>
<accession>A0A0G4G4F4</accession>
<dbReference type="GO" id="GO:0004525">
    <property type="term" value="F:ribonuclease III activity"/>
    <property type="evidence" value="ECO:0007669"/>
    <property type="project" value="InterPro"/>
</dbReference>
<feature type="region of interest" description="Disordered" evidence="1">
    <location>
        <begin position="1291"/>
        <end position="1324"/>
    </location>
</feature>
<dbReference type="InterPro" id="IPR051363">
    <property type="entry name" value="RLR_Helicase"/>
</dbReference>
<dbReference type="InterPro" id="IPR027417">
    <property type="entry name" value="P-loop_NTPase"/>
</dbReference>
<sequence length="2010" mass="220445">MTSSLELRPYQKVVLDEVEAIGDNACQRNLRKSAIISIPTGGGKTIVAAKVIEDFLSLPVLSGQSGEEGARAKAGVGQGCVFLAPTNVLALQQRAALERNLKRDVSLIASSETIHKTSLPEGATDEDNQGRFKKFRWTSAVEFRYLFETLDRLLESGSEEDRQIAFELPRVWLSTPQRFLSCLMHGIFPLERLGLLVLDEAHHASGDDAYAQIMRTFVNQEDPRIRGRLRLRQLICLTASPSTNKEMKKLANVAMRGLAWPASGWYQQFLQDPCGSSSLFKKVFVTSRERRAEAVEMILGNDRQRNLLASHGEKAVQEACKVFGLPVVFSNAKETFDALPDCPTYLFPVPRGRGSSGPRFWADRLVDFLFGSERGPTLSRFLTELEQKAGDTGEKKAKWRVQRDMVSQQQQKFFRDQKGALINTAGLMGLLLTLWEILPRPPIVLREFLSSTVYERLVGYFQQGKQEGRDASQLLGLLREGGFGRGEVGEGDAGGGNGIADSAVCREMGGMSSELELIGVPKLEEETIQETAEGATETVIPEKSTRSAMQNYLFGLRQILLASLIGDVSEKLGFCRFPSPSDENVKRFCEALRIGEGGHSTAVEQDELDEGGRLCQVCTNAVQQHGGDVGGLMNLLGGWGSVDQQNGGNLYQGIPCLLSSRVIGLARLLGVSQHSDECVVREKGDKTIVFCKSRLSTLALWRLFSSAASSRKNTHTVHPHDLSCSSRSSAASMMSPERRESAAVSSRRPLTFGFAVAEGTKADQMNKVKQAEMMKKFRAPPEDPSAVSVMFASSVVGEGIDVPFCTAAICFDPLENALEYVQRRGRVRGQRQNSEGGGEGGNFPSGVTTVLTQGGMEREQSNFIAFVQIWEKGDDTLATLFVHFDLFDIFLQSRMVSEQRETGAGRVEASPIAAKDKDVGKFLFREQTGAAIPKVTAAIPKVAAKRALIELFQSVNGSILRWYSERPSNFANGRLNIPPFSRGSSRLERGFAVEGPDEAECCLIALEQLVDKQVLDEHVRCKPKIPYMMPARERGDRFGKPETVSRSLHPALTALTGGVHGRAGMWREVAQAVSEGMIGKGPTQLLGESSKALEDFEAHLSAACADEISDEKKCELYMHTVTITLSKEQQVNVEEGANAESKDSRTVSVRLPVGLLLPDRLSLSRNLSEDRQGGEGGNVPLEFLYATPRFDFCSNQEEEGVVEGAGNQSGMGEENQRAEIPSALWIDEAIRSQCSFVPPPFHFQEDSRFRSGSVGSLYSVRLGNECSVGETRMRPFGSECARLVHVSVRPVSIQRDDGEDEERSDAGSEVSSEDSDSDQMDDVECEGSVIPSLKVDALAVEALWRWQQELGKCSQTDRFFLRKEPPEDPLNCQPILPLLAPLRPGSSKREGGAVRLDVRGVCSLLKYAAAAEKGKRRQGVTVEQMIEAGRRNARKRPFPSTAGEEEEGSLRRCRQLQKALGSAKMTPHAWAYSVSQKDKTWGRFYHLCEVAALSSASQMRFLSFPDHPPPSLRGGMVDQRNGLYPSFSERQTILQFLRGHPEPPALTEEKQAAGTSSVSDELSVCGWELRQGWSNKNLFDLKGRRSAATTLFPGFNKGSECFVAPFTAAVIATACLLPGLFTRLHDLAGPALLHHILLQKRLPLPSWHLLTAALSYPSGFPRDKRNTVVNLVWSHLGRQIGHTDTQLSTELTDALDSASALQLALPDWEQLEHLGDALVAFLTRLHVFVQEGWEADPGTLTELAMKIESNENLGRASKTHSLASFVVPPQIRKKKARLVKVTGGGEEVEASLSQEFGSKAHADLVESLLAAVFLSPVTEEEGEESSSTQAPPSSLLPAFLPPAELSRGLNSSVPEVHSMSTHSVGRASAGFAITSSSTCRGTRPEWSETQTESSGVRGEGNKTGGSAFRSRLFRVARMADFLLSDGDSDTQARFSTSLQGRRLEGSECLAESFFKADESRKLPCATKVKLHIASLFVPLIGMRMVGRERARKRERNLLLEGSQKRKRTSS</sequence>
<feature type="region of interest" description="Disordered" evidence="1">
    <location>
        <begin position="1427"/>
        <end position="1451"/>
    </location>
</feature>
<dbReference type="GO" id="GO:0005524">
    <property type="term" value="F:ATP binding"/>
    <property type="evidence" value="ECO:0007669"/>
    <property type="project" value="InterPro"/>
</dbReference>
<dbReference type="SUPFAM" id="SSF69065">
    <property type="entry name" value="RNase III domain-like"/>
    <property type="match status" value="1"/>
</dbReference>
<name>A0A0G4G4F4_9ALVE</name>
<gene>
    <name evidence="5" type="ORF">Cvel_544</name>
</gene>
<evidence type="ECO:0000259" key="3">
    <source>
        <dbReference type="PROSITE" id="PS51192"/>
    </source>
</evidence>
<evidence type="ECO:0000313" key="5">
    <source>
        <dbReference type="EMBL" id="CEM23267.1"/>
    </source>
</evidence>
<dbReference type="PROSITE" id="PS51192">
    <property type="entry name" value="HELICASE_ATP_BIND_1"/>
    <property type="match status" value="1"/>
</dbReference>
<dbReference type="InterPro" id="IPR014001">
    <property type="entry name" value="Helicase_ATP-bd"/>
</dbReference>
<dbReference type="SMART" id="SM00490">
    <property type="entry name" value="HELICc"/>
    <property type="match status" value="1"/>
</dbReference>
<dbReference type="InterPro" id="IPR036389">
    <property type="entry name" value="RNase_III_sf"/>
</dbReference>
<feature type="compositionally biased region" description="Acidic residues" evidence="1">
    <location>
        <begin position="1311"/>
        <end position="1324"/>
    </location>
</feature>
<organism evidence="5">
    <name type="scientific">Chromera velia CCMP2878</name>
    <dbReference type="NCBI Taxonomy" id="1169474"/>
    <lineage>
        <taxon>Eukaryota</taxon>
        <taxon>Sar</taxon>
        <taxon>Alveolata</taxon>
        <taxon>Colpodellida</taxon>
        <taxon>Chromeraceae</taxon>
        <taxon>Chromera</taxon>
    </lineage>
</organism>
<dbReference type="GO" id="GO:0005737">
    <property type="term" value="C:cytoplasm"/>
    <property type="evidence" value="ECO:0007669"/>
    <property type="project" value="TreeGrafter"/>
</dbReference>
<feature type="region of interest" description="Disordered" evidence="1">
    <location>
        <begin position="1876"/>
        <end position="1903"/>
    </location>
</feature>
<dbReference type="EMBL" id="CDMZ01000883">
    <property type="protein sequence ID" value="CEM23267.1"/>
    <property type="molecule type" value="Genomic_DNA"/>
</dbReference>
<proteinExistence type="predicted"/>
<dbReference type="SMART" id="SM00487">
    <property type="entry name" value="DEXDc"/>
    <property type="match status" value="1"/>
</dbReference>
<evidence type="ECO:0000256" key="1">
    <source>
        <dbReference type="SAM" id="MobiDB-lite"/>
    </source>
</evidence>
<dbReference type="PANTHER" id="PTHR14074:SF16">
    <property type="entry name" value="ANTIVIRAL INNATE IMMUNE RESPONSE RECEPTOR RIG-I"/>
    <property type="match status" value="1"/>
</dbReference>
<evidence type="ECO:0000259" key="2">
    <source>
        <dbReference type="PROSITE" id="PS50142"/>
    </source>
</evidence>
<feature type="domain" description="Helicase C-terminal" evidence="4">
    <location>
        <begin position="670"/>
        <end position="888"/>
    </location>
</feature>
<feature type="compositionally biased region" description="Low complexity" evidence="1">
    <location>
        <begin position="723"/>
        <end position="735"/>
    </location>
</feature>
<dbReference type="GO" id="GO:0031047">
    <property type="term" value="P:regulatory ncRNA-mediated gene silencing"/>
    <property type="evidence" value="ECO:0007669"/>
    <property type="project" value="UniProtKB-ARBA"/>
</dbReference>
<reference evidence="5" key="1">
    <citation type="submission" date="2014-11" db="EMBL/GenBank/DDBJ databases">
        <authorList>
            <person name="Otto D Thomas"/>
            <person name="Naeem Raeece"/>
        </authorList>
    </citation>
    <scope>NUCLEOTIDE SEQUENCE</scope>
</reference>
<dbReference type="Gene3D" id="3.40.50.300">
    <property type="entry name" value="P-loop containing nucleotide triphosphate hydrolases"/>
    <property type="match status" value="3"/>
</dbReference>
<dbReference type="Gene3D" id="1.10.1520.10">
    <property type="entry name" value="Ribonuclease III domain"/>
    <property type="match status" value="1"/>
</dbReference>
<feature type="domain" description="RNase III" evidence="2">
    <location>
        <begin position="1673"/>
        <end position="1817"/>
    </location>
</feature>
<dbReference type="PROSITE" id="PS51194">
    <property type="entry name" value="HELICASE_CTER"/>
    <property type="match status" value="1"/>
</dbReference>
<evidence type="ECO:0000259" key="4">
    <source>
        <dbReference type="PROSITE" id="PS51194"/>
    </source>
</evidence>
<dbReference type="GO" id="GO:0003677">
    <property type="term" value="F:DNA binding"/>
    <property type="evidence" value="ECO:0007669"/>
    <property type="project" value="InterPro"/>
</dbReference>
<dbReference type="GO" id="GO:0006396">
    <property type="term" value="P:RNA processing"/>
    <property type="evidence" value="ECO:0007669"/>
    <property type="project" value="InterPro"/>
</dbReference>
<evidence type="ECO:0008006" key="6">
    <source>
        <dbReference type="Google" id="ProtNLM"/>
    </source>
</evidence>
<dbReference type="InterPro" id="IPR006935">
    <property type="entry name" value="Helicase/UvrB_N"/>
</dbReference>
<dbReference type="Pfam" id="PF04851">
    <property type="entry name" value="ResIII"/>
    <property type="match status" value="1"/>
</dbReference>
<dbReference type="CDD" id="cd00593">
    <property type="entry name" value="RIBOc"/>
    <property type="match status" value="1"/>
</dbReference>
<feature type="region of interest" description="Disordered" evidence="1">
    <location>
        <begin position="1819"/>
        <end position="1839"/>
    </location>
</feature>
<dbReference type="InterPro" id="IPR001650">
    <property type="entry name" value="Helicase_C-like"/>
</dbReference>
<dbReference type="SUPFAM" id="SSF52540">
    <property type="entry name" value="P-loop containing nucleoside triphosphate hydrolases"/>
    <property type="match status" value="1"/>
</dbReference>
<dbReference type="PANTHER" id="PTHR14074">
    <property type="entry name" value="HELICASE WITH DEATH DOMAIN-RELATED"/>
    <property type="match status" value="1"/>
</dbReference>
<dbReference type="VEuPathDB" id="CryptoDB:Cvel_544"/>
<dbReference type="Pfam" id="PF00636">
    <property type="entry name" value="Ribonuclease_3"/>
    <property type="match status" value="1"/>
</dbReference>